<proteinExistence type="predicted"/>
<feature type="region of interest" description="Disordered" evidence="1">
    <location>
        <begin position="110"/>
        <end position="173"/>
    </location>
</feature>
<name>A0ABR2UUR6_9PEZI</name>
<accession>A0ABR2UUR6</accession>
<feature type="compositionally biased region" description="Basic residues" evidence="1">
    <location>
        <begin position="124"/>
        <end position="134"/>
    </location>
</feature>
<evidence type="ECO:0000313" key="3">
    <source>
        <dbReference type="EMBL" id="KAK9418417.1"/>
    </source>
</evidence>
<sequence length="173" mass="17535">MPVLQSFAKRYTGLPHGNIAIRTTYSNYSDYERTRNTVSGAAIAGIVIAVVVGLLVCVGGCCVYSRTQKRRQQRQDELNKWHKEHPNSGAYQYGNASSAPPAAYAYGAGVDTTTDVSPPGHAHTAGHHGHHGHHGATDTSGGYTSGGFGGTDTSGGASSGGGGTSGGGGGTSG</sequence>
<evidence type="ECO:0000256" key="2">
    <source>
        <dbReference type="SAM" id="Phobius"/>
    </source>
</evidence>
<dbReference type="Proteomes" id="UP001408356">
    <property type="component" value="Unassembled WGS sequence"/>
</dbReference>
<protein>
    <submittedName>
        <fullName evidence="3">Uncharacterized protein</fullName>
    </submittedName>
</protein>
<keyword evidence="2" id="KW-0812">Transmembrane</keyword>
<evidence type="ECO:0000313" key="4">
    <source>
        <dbReference type="Proteomes" id="UP001408356"/>
    </source>
</evidence>
<keyword evidence="4" id="KW-1185">Reference proteome</keyword>
<reference evidence="3 4" key="1">
    <citation type="journal article" date="2024" name="J. Plant Pathol.">
        <title>Sequence and assembly of the genome of Seiridium unicorne, isolate CBS 538.82, causal agent of cypress canker disease.</title>
        <authorList>
            <person name="Scali E."/>
            <person name="Rocca G.D."/>
            <person name="Danti R."/>
            <person name="Garbelotto M."/>
            <person name="Barberini S."/>
            <person name="Baroncelli R."/>
            <person name="Emiliani G."/>
        </authorList>
    </citation>
    <scope>NUCLEOTIDE SEQUENCE [LARGE SCALE GENOMIC DNA]</scope>
    <source>
        <strain evidence="3 4">BM-138-508</strain>
    </source>
</reference>
<keyword evidence="2" id="KW-0472">Membrane</keyword>
<keyword evidence="2" id="KW-1133">Transmembrane helix</keyword>
<evidence type="ECO:0000256" key="1">
    <source>
        <dbReference type="SAM" id="MobiDB-lite"/>
    </source>
</evidence>
<gene>
    <name evidence="3" type="ORF">SUNI508_08144</name>
</gene>
<comment type="caution">
    <text evidence="3">The sequence shown here is derived from an EMBL/GenBank/DDBJ whole genome shotgun (WGS) entry which is preliminary data.</text>
</comment>
<dbReference type="EMBL" id="JARVKF010000385">
    <property type="protein sequence ID" value="KAK9418417.1"/>
    <property type="molecule type" value="Genomic_DNA"/>
</dbReference>
<organism evidence="3 4">
    <name type="scientific">Seiridium unicorne</name>
    <dbReference type="NCBI Taxonomy" id="138068"/>
    <lineage>
        <taxon>Eukaryota</taxon>
        <taxon>Fungi</taxon>
        <taxon>Dikarya</taxon>
        <taxon>Ascomycota</taxon>
        <taxon>Pezizomycotina</taxon>
        <taxon>Sordariomycetes</taxon>
        <taxon>Xylariomycetidae</taxon>
        <taxon>Amphisphaeriales</taxon>
        <taxon>Sporocadaceae</taxon>
        <taxon>Seiridium</taxon>
    </lineage>
</organism>
<feature type="compositionally biased region" description="Gly residues" evidence="1">
    <location>
        <begin position="143"/>
        <end position="173"/>
    </location>
</feature>
<feature type="transmembrane region" description="Helical" evidence="2">
    <location>
        <begin position="41"/>
        <end position="64"/>
    </location>
</feature>